<dbReference type="RefSeq" id="YP_009853754.1">
    <property type="nucleotide sequence ID" value="NC_048824.1"/>
</dbReference>
<dbReference type="EMBL" id="MN585993">
    <property type="protein sequence ID" value="QGJ90043.1"/>
    <property type="molecule type" value="Genomic_DNA"/>
</dbReference>
<name>A0A649VE36_9CAUD</name>
<organism evidence="2 3">
    <name type="scientific">Mycobacterium phage Indlulamithi</name>
    <dbReference type="NCBI Taxonomy" id="2656582"/>
    <lineage>
        <taxon>Viruses</taxon>
        <taxon>Duplodnaviria</taxon>
        <taxon>Heunggongvirae</taxon>
        <taxon>Uroviricota</taxon>
        <taxon>Caudoviricetes</taxon>
        <taxon>Indlulamithivirus</taxon>
        <taxon>Indlulamithivirus indlulamithi</taxon>
    </lineage>
</organism>
<evidence type="ECO:0000313" key="2">
    <source>
        <dbReference type="EMBL" id="QGJ90043.1"/>
    </source>
</evidence>
<dbReference type="GeneID" id="55624441"/>
<evidence type="ECO:0000313" key="3">
    <source>
        <dbReference type="Proteomes" id="UP000423609"/>
    </source>
</evidence>
<evidence type="ECO:0000256" key="1">
    <source>
        <dbReference type="SAM" id="MobiDB-lite"/>
    </source>
</evidence>
<proteinExistence type="predicted"/>
<gene>
    <name evidence="2" type="primary">2</name>
    <name evidence="2" type="ORF">PBI_INDLULAMITHI_2</name>
</gene>
<protein>
    <submittedName>
        <fullName evidence="2">Portal protein</fullName>
    </submittedName>
</protein>
<dbReference type="Proteomes" id="UP000423609">
    <property type="component" value="Segment"/>
</dbReference>
<accession>A0A649VE36</accession>
<dbReference type="KEGG" id="vg:55624441"/>
<keyword evidence="3" id="KW-1185">Reference proteome</keyword>
<sequence length="515" mass="58004">MPYIPKQYESARAFLKGYSNLGNITDPLDNMRLMAYNLYDDFYYNRPETFRVTRRGDSDVEIYVPSTKKIVGSTARFLAVDFDYTLTGGDVAAVRAYLESLWPREEITKRHIKGKRSGLTRGDLVWYITADRTKPKGERISLNTIHPSSVFRIEDPNNTFRTIGYHLVDIVPDPREVAIGNRGTQKKVARRQTFRKENGRITSECYTFEIGAWDDRNLKRDELKPVTRLWDKYELPEQITQLPVYHIPNEEPDGSTWGMSQVAGIEYLINAMNQSITYEDLSLVLQGLGVYVTTAAPPIDKATGKKKPYRLHPGNVVEMSQGDTFERVTGVASVAPFQDHIKSLDAWATIGLPDMATGNVDVSVAQSGIALALKMGPVLAENEDKEETFKNKYDQLFYDLIRGWLPAFEELDSRTTVFKTTFGDPMPVNRETFISETVDLFTSDMITYDEMRERLEKVGYSKLSGAEQKLLDQAAKKADANGGQATLANPEGQPDLLDSLGDSVNGNDPQLQLVT</sequence>
<feature type="region of interest" description="Disordered" evidence="1">
    <location>
        <begin position="474"/>
        <end position="515"/>
    </location>
</feature>
<feature type="compositionally biased region" description="Polar residues" evidence="1">
    <location>
        <begin position="502"/>
        <end position="515"/>
    </location>
</feature>
<reference evidence="2 3" key="1">
    <citation type="submission" date="2019-10" db="EMBL/GenBank/DDBJ databases">
        <authorList>
            <person name="Garlena R.A."/>
            <person name="Russell D.A."/>
            <person name="Pope W.H."/>
            <person name="Jacobs-Sera D."/>
            <person name="Hatfull G.F."/>
        </authorList>
    </citation>
    <scope>NUCLEOTIDE SEQUENCE [LARGE SCALE GENOMIC DNA]</scope>
</reference>